<dbReference type="GO" id="GO:0051731">
    <property type="term" value="F:polynucleotide 5'-hydroxyl-kinase activity"/>
    <property type="evidence" value="ECO:0007669"/>
    <property type="project" value="InterPro"/>
</dbReference>
<feature type="compositionally biased region" description="Low complexity" evidence="8">
    <location>
        <begin position="1188"/>
        <end position="1200"/>
    </location>
</feature>
<feature type="compositionally biased region" description="Basic and acidic residues" evidence="8">
    <location>
        <begin position="176"/>
        <end position="197"/>
    </location>
</feature>
<protein>
    <recommendedName>
        <fullName evidence="3">Polynucleotide 5'-hydroxyl-kinase GRC3</fullName>
    </recommendedName>
    <alternativeName>
        <fullName evidence="2">Polynucleotide 5'-hydroxyl-kinase grc3</fullName>
    </alternativeName>
</protein>
<keyword evidence="4" id="KW-0808">Transferase</keyword>
<name>R9PK36_PSEHS</name>
<feature type="compositionally biased region" description="Polar residues" evidence="8">
    <location>
        <begin position="33"/>
        <end position="42"/>
    </location>
</feature>
<dbReference type="STRING" id="1305764.R9PK36"/>
<keyword evidence="7" id="KW-0067">ATP-binding</keyword>
<dbReference type="GO" id="GO:0005524">
    <property type="term" value="F:ATP binding"/>
    <property type="evidence" value="ECO:0007669"/>
    <property type="project" value="UniProtKB-KW"/>
</dbReference>
<evidence type="ECO:0000256" key="6">
    <source>
        <dbReference type="ARBA" id="ARBA00022777"/>
    </source>
</evidence>
<evidence type="ECO:0000313" key="11">
    <source>
        <dbReference type="Proteomes" id="UP000014071"/>
    </source>
</evidence>
<feature type="region of interest" description="Disordered" evidence="8">
    <location>
        <begin position="1"/>
        <end position="268"/>
    </location>
</feature>
<feature type="compositionally biased region" description="Low complexity" evidence="8">
    <location>
        <begin position="59"/>
        <end position="83"/>
    </location>
</feature>
<dbReference type="RefSeq" id="XP_012192057.1">
    <property type="nucleotide sequence ID" value="XM_012336667.1"/>
</dbReference>
<dbReference type="InterPro" id="IPR027417">
    <property type="entry name" value="P-loop_NTPase"/>
</dbReference>
<dbReference type="InterPro" id="IPR032319">
    <property type="entry name" value="CLP1_P"/>
</dbReference>
<feature type="region of interest" description="Disordered" evidence="8">
    <location>
        <begin position="1180"/>
        <end position="1204"/>
    </location>
</feature>
<feature type="compositionally biased region" description="Acidic residues" evidence="8">
    <location>
        <begin position="384"/>
        <end position="406"/>
    </location>
</feature>
<dbReference type="InterPro" id="IPR045116">
    <property type="entry name" value="Clp1/Grc3"/>
</dbReference>
<evidence type="ECO:0000259" key="9">
    <source>
        <dbReference type="Pfam" id="PF16575"/>
    </source>
</evidence>
<keyword evidence="6" id="KW-0418">Kinase</keyword>
<feature type="compositionally biased region" description="Basic and acidic residues" evidence="8">
    <location>
        <begin position="257"/>
        <end position="268"/>
    </location>
</feature>
<dbReference type="OrthoDB" id="2405412at2759"/>
<dbReference type="GO" id="GO:0000448">
    <property type="term" value="P:cleavage in ITS2 between 5.8S rRNA and LSU-rRNA of tricistronic rRNA transcript (SSU-rRNA, 5.8S rRNA, LSU-rRNA)"/>
    <property type="evidence" value="ECO:0007669"/>
    <property type="project" value="TreeGrafter"/>
</dbReference>
<keyword evidence="5" id="KW-0547">Nucleotide-binding</keyword>
<evidence type="ECO:0000256" key="7">
    <source>
        <dbReference type="ARBA" id="ARBA00022840"/>
    </source>
</evidence>
<gene>
    <name evidence="10" type="ORF">PHSY_006064</name>
</gene>
<dbReference type="GeneID" id="24111336"/>
<dbReference type="PANTHER" id="PTHR12755:SF3">
    <property type="entry name" value="POLYNUCLEOTIDE 5'-HYDROXYL-KINASE NOL9"/>
    <property type="match status" value="1"/>
</dbReference>
<dbReference type="GO" id="GO:0005634">
    <property type="term" value="C:nucleus"/>
    <property type="evidence" value="ECO:0007669"/>
    <property type="project" value="TreeGrafter"/>
</dbReference>
<evidence type="ECO:0000256" key="3">
    <source>
        <dbReference type="ARBA" id="ARBA00019824"/>
    </source>
</evidence>
<sequence>MSALAARKAREEAQAARSGTTRASASASENLPAASTSRSAPSHTEEGDVSIEVVIPLPSTSQAAAASRSTTSSSSIDRTPSSALKRPRRSSLVQDGSSIAATRPRRNSSVASVEPQSQATLSRSTKGKVPQVTPSRSSANKPPLTKSTPVSAKKKAKHSRSSMDDQSDQDDELDRDIEKIVADFHREASTSEFKSSEPEQPPPKKRAKQPTGTPYKRTPTEPAPADKTAPRKTSRKKTALKQVELQELSASTTKSEQPVKRKLTDEQKRLSISRRYFAAAQKHTAKDHVGTSSMPIEDRATGFLAFGVDDDEDDEPVQVNGVQDDAQSQDQISDDSSDDEQQQAQQAASNPAPGLINGSKHRANGKSRGRETRSSHTATKIVLDDDDDDDDEEQDDEAGTDNDDDGAASPKPTTLTRAALLDAVPYSNFTPVLEGEARNAIVVENKRKRGKEALYFGLRIGQTLVFLGVGHVEVLQGVAQLGGAVISASAQGLKSANIFAPITNPLPVLKSTSASSYPGHNFASSSSRSSSSNSADNTSDTNIDTLFDATFDTIVKVTPLASPITALGQVCPIGGLATPFIAPPSLELSNEVYQLAGIKVLFAPTTQELVQRPRALLGDGRFSTVGLSATYIPHKWQLALHHLSRSAMSAAQHPQEESVVALVRGNKKVGKSTLSRMALERLLSMGKAVGGRVAYLELDLGQSDFGPPGMVALHVLTLTDNSCAKAAREEVDPIHRIDSTRQEASETENAEAVTSSDFSDGAHSSITLGPGWCQPRVPARAHFVGDVSPRDDPESYVAAVLDLIEYFRAQVQPGDPNEDGVSQRVPLVINTQGWIKGLGADLASRIEPMLRPTHIFDVIPRGSPDPLPPPIRGQPWLDAEGAILGSGPEIVTLESVSQLEFVQGSFGNGDRRTATDVGQLNGMLRANDEGQGPGDGGSTPPRYVSEVGSRLAPAESRLLNMMSYLYATQLSPGRADNSFQIQGSWNFSEPLVHRRPLVVDVAQGLKAGIRVLALGSSVPDSLKLMALNSSIVAIVVMDASVQVAEAQEQHGPWKAAFHRAAEIVSSDLASSSRCVGLGIVRSIDAEAGRVHLLTPLDPAFLHEIQSTTGIGIGLVKGALELPVWASLDFQAIKEARESRLDVPPATHHLTVNGQEQPQQQQQLLAGMPRNQVPYLEWPHSIHPASRQNGSNNTNSNGAGAFQLGSEKRRIRRNLMRKSQFV</sequence>
<organism evidence="10 11">
    <name type="scientific">Pseudozyma hubeiensis (strain SY62)</name>
    <name type="common">Yeast</name>
    <dbReference type="NCBI Taxonomy" id="1305764"/>
    <lineage>
        <taxon>Eukaryota</taxon>
        <taxon>Fungi</taxon>
        <taxon>Dikarya</taxon>
        <taxon>Basidiomycota</taxon>
        <taxon>Ustilaginomycotina</taxon>
        <taxon>Ustilaginomycetes</taxon>
        <taxon>Ustilaginales</taxon>
        <taxon>Ustilaginaceae</taxon>
        <taxon>Pseudozyma</taxon>
    </lineage>
</organism>
<evidence type="ECO:0000256" key="1">
    <source>
        <dbReference type="ARBA" id="ARBA00011003"/>
    </source>
</evidence>
<comment type="similarity">
    <text evidence="1">Belongs to the Clp1 family. NOL9/GRC3 subfamily.</text>
</comment>
<dbReference type="EMBL" id="DF238820">
    <property type="protein sequence ID" value="GAC98470.1"/>
    <property type="molecule type" value="Genomic_DNA"/>
</dbReference>
<dbReference type="Gene3D" id="3.40.50.300">
    <property type="entry name" value="P-loop containing nucleotide triphosphate hydrolases"/>
    <property type="match status" value="1"/>
</dbReference>
<feature type="compositionally biased region" description="Low complexity" evidence="8">
    <location>
        <begin position="524"/>
        <end position="539"/>
    </location>
</feature>
<dbReference type="HOGENOM" id="CLU_266001_0_0_1"/>
<proteinExistence type="inferred from homology"/>
<dbReference type="AlphaFoldDB" id="R9PK36"/>
<feature type="compositionally biased region" description="Polar residues" evidence="8">
    <location>
        <begin position="91"/>
        <end position="100"/>
    </location>
</feature>
<feature type="compositionally biased region" description="Acidic residues" evidence="8">
    <location>
        <begin position="332"/>
        <end position="341"/>
    </location>
</feature>
<dbReference type="Proteomes" id="UP000014071">
    <property type="component" value="Unassembled WGS sequence"/>
</dbReference>
<evidence type="ECO:0000256" key="8">
    <source>
        <dbReference type="SAM" id="MobiDB-lite"/>
    </source>
</evidence>
<feature type="region of interest" description="Disordered" evidence="8">
    <location>
        <begin position="740"/>
        <end position="760"/>
    </location>
</feature>
<feature type="compositionally biased region" description="Low complexity" evidence="8">
    <location>
        <begin position="15"/>
        <end position="28"/>
    </location>
</feature>
<dbReference type="Pfam" id="PF16575">
    <property type="entry name" value="CLP1_P"/>
    <property type="match status" value="2"/>
</dbReference>
<feature type="domain" description="Clp1 P-loop" evidence="9">
    <location>
        <begin position="665"/>
        <end position="717"/>
    </location>
</feature>
<keyword evidence="11" id="KW-1185">Reference proteome</keyword>
<evidence type="ECO:0000256" key="2">
    <source>
        <dbReference type="ARBA" id="ARBA00018706"/>
    </source>
</evidence>
<feature type="region of interest" description="Disordered" evidence="8">
    <location>
        <begin position="520"/>
        <end position="539"/>
    </location>
</feature>
<feature type="compositionally biased region" description="Acidic residues" evidence="8">
    <location>
        <begin position="165"/>
        <end position="175"/>
    </location>
</feature>
<dbReference type="PANTHER" id="PTHR12755">
    <property type="entry name" value="CLEAVAGE/POLYADENYLATION FACTOR IA SUBUNIT CLP1P"/>
    <property type="match status" value="1"/>
</dbReference>
<reference evidence="11" key="1">
    <citation type="journal article" date="2013" name="Genome Announc.">
        <title>Draft genome sequence of the basidiomycetous yeast-like fungus Pseudozyma hubeiensis SY62, which produces an abundant amount of the biosurfactant mannosylerythritol lipids.</title>
        <authorList>
            <person name="Konishi M."/>
            <person name="Hatada Y."/>
            <person name="Horiuchi J."/>
        </authorList>
    </citation>
    <scope>NUCLEOTIDE SEQUENCE [LARGE SCALE GENOMIC DNA]</scope>
    <source>
        <strain evidence="11">SY62</strain>
    </source>
</reference>
<evidence type="ECO:0000256" key="4">
    <source>
        <dbReference type="ARBA" id="ARBA00022679"/>
    </source>
</evidence>
<feature type="domain" description="Clp1 P-loop" evidence="9">
    <location>
        <begin position="781"/>
        <end position="855"/>
    </location>
</feature>
<evidence type="ECO:0000256" key="5">
    <source>
        <dbReference type="ARBA" id="ARBA00022741"/>
    </source>
</evidence>
<feature type="compositionally biased region" description="Basic residues" evidence="8">
    <location>
        <begin position="230"/>
        <end position="239"/>
    </location>
</feature>
<feature type="compositionally biased region" description="Polar residues" evidence="8">
    <location>
        <begin position="107"/>
        <end position="124"/>
    </location>
</feature>
<feature type="compositionally biased region" description="Polar residues" evidence="8">
    <location>
        <begin position="132"/>
        <end position="150"/>
    </location>
</feature>
<evidence type="ECO:0000313" key="10">
    <source>
        <dbReference type="EMBL" id="GAC98470.1"/>
    </source>
</evidence>
<accession>R9PK36</accession>
<dbReference type="eggNOG" id="KOG2750">
    <property type="taxonomic scope" value="Eukaryota"/>
</dbReference>
<feature type="region of interest" description="Disordered" evidence="8">
    <location>
        <begin position="302"/>
        <end position="411"/>
    </location>
</feature>